<evidence type="ECO:0000259" key="8">
    <source>
        <dbReference type="PROSITE" id="PS51188"/>
    </source>
</evidence>
<dbReference type="InterPro" id="IPR036410">
    <property type="entry name" value="HSP_DnaJ_Cys-rich_dom_sf"/>
</dbReference>
<dbReference type="FunFam" id="2.60.260.20:FF:000068">
    <property type="entry name" value="Chaperone protein dnaJ 3"/>
    <property type="match status" value="1"/>
</dbReference>
<evidence type="ECO:0000256" key="6">
    <source>
        <dbReference type="SAM" id="MobiDB-lite"/>
    </source>
</evidence>
<dbReference type="OrthoDB" id="550424at2759"/>
<organism evidence="9 10">
    <name type="scientific">Piptocephalis cylindrospora</name>
    <dbReference type="NCBI Taxonomy" id="1907219"/>
    <lineage>
        <taxon>Eukaryota</taxon>
        <taxon>Fungi</taxon>
        <taxon>Fungi incertae sedis</taxon>
        <taxon>Zoopagomycota</taxon>
        <taxon>Zoopagomycotina</taxon>
        <taxon>Zoopagomycetes</taxon>
        <taxon>Zoopagales</taxon>
        <taxon>Piptocephalidaceae</taxon>
        <taxon>Piptocephalis</taxon>
    </lineage>
</organism>
<evidence type="ECO:0000256" key="3">
    <source>
        <dbReference type="ARBA" id="ARBA00022771"/>
    </source>
</evidence>
<dbReference type="CDD" id="cd10719">
    <property type="entry name" value="DnaJ_zf"/>
    <property type="match status" value="1"/>
</dbReference>
<dbReference type="PROSITE" id="PS51188">
    <property type="entry name" value="ZF_CR"/>
    <property type="match status" value="1"/>
</dbReference>
<dbReference type="Pfam" id="PF00684">
    <property type="entry name" value="DnaJ_CXXCXGXG"/>
    <property type="match status" value="1"/>
</dbReference>
<dbReference type="Proteomes" id="UP000267251">
    <property type="component" value="Unassembled WGS sequence"/>
</dbReference>
<reference evidence="10" key="1">
    <citation type="journal article" date="2018" name="Nat. Microbiol.">
        <title>Leveraging single-cell genomics to expand the fungal tree of life.</title>
        <authorList>
            <person name="Ahrendt S.R."/>
            <person name="Quandt C.A."/>
            <person name="Ciobanu D."/>
            <person name="Clum A."/>
            <person name="Salamov A."/>
            <person name="Andreopoulos B."/>
            <person name="Cheng J.F."/>
            <person name="Woyke T."/>
            <person name="Pelin A."/>
            <person name="Henrissat B."/>
            <person name="Reynolds N.K."/>
            <person name="Benny G.L."/>
            <person name="Smith M.E."/>
            <person name="James T.Y."/>
            <person name="Grigoriev I.V."/>
        </authorList>
    </citation>
    <scope>NUCLEOTIDE SEQUENCE [LARGE SCALE GENOMIC DNA]</scope>
</reference>
<dbReference type="GO" id="GO:0008270">
    <property type="term" value="F:zinc ion binding"/>
    <property type="evidence" value="ECO:0007669"/>
    <property type="project" value="UniProtKB-KW"/>
</dbReference>
<evidence type="ECO:0000256" key="2">
    <source>
        <dbReference type="ARBA" id="ARBA00022737"/>
    </source>
</evidence>
<dbReference type="Pfam" id="PF01556">
    <property type="entry name" value="DnaJ_C"/>
    <property type="match status" value="1"/>
</dbReference>
<proteinExistence type="predicted"/>
<dbReference type="InterPro" id="IPR044713">
    <property type="entry name" value="DNJA1/2-like"/>
</dbReference>
<dbReference type="InterPro" id="IPR002939">
    <property type="entry name" value="DnaJ_C"/>
</dbReference>
<evidence type="ECO:0000259" key="7">
    <source>
        <dbReference type="PROSITE" id="PS50076"/>
    </source>
</evidence>
<feature type="zinc finger region" description="CR-type" evidence="5">
    <location>
        <begin position="135"/>
        <end position="218"/>
    </location>
</feature>
<dbReference type="InterPro" id="IPR018253">
    <property type="entry name" value="DnaJ_domain_CS"/>
</dbReference>
<evidence type="ECO:0000256" key="5">
    <source>
        <dbReference type="PROSITE-ProRule" id="PRU00546"/>
    </source>
</evidence>
<dbReference type="GO" id="GO:0006457">
    <property type="term" value="P:protein folding"/>
    <property type="evidence" value="ECO:0007669"/>
    <property type="project" value="InterPro"/>
</dbReference>
<feature type="domain" description="CR-type" evidence="8">
    <location>
        <begin position="135"/>
        <end position="218"/>
    </location>
</feature>
<dbReference type="Gene3D" id="2.60.260.20">
    <property type="entry name" value="Urease metallochaperone UreE, N-terminal domain"/>
    <property type="match status" value="1"/>
</dbReference>
<dbReference type="PRINTS" id="PR00625">
    <property type="entry name" value="JDOMAIN"/>
</dbReference>
<dbReference type="Gene3D" id="2.10.230.10">
    <property type="entry name" value="Heat shock protein DnaJ, cysteine-rich domain"/>
    <property type="match status" value="1"/>
</dbReference>
<keyword evidence="10" id="KW-1185">Reference proteome</keyword>
<dbReference type="PROSITE" id="PS50076">
    <property type="entry name" value="DNAJ_2"/>
    <property type="match status" value="1"/>
</dbReference>
<dbReference type="InterPro" id="IPR001305">
    <property type="entry name" value="HSP_DnaJ_Cys-rich_dom"/>
</dbReference>
<dbReference type="Pfam" id="PF00226">
    <property type="entry name" value="DnaJ"/>
    <property type="match status" value="1"/>
</dbReference>
<dbReference type="SUPFAM" id="SSF49493">
    <property type="entry name" value="HSP40/DnaJ peptide-binding domain"/>
    <property type="match status" value="1"/>
</dbReference>
<protein>
    <submittedName>
        <fullName evidence="9">DnaJ domain-containing protein</fullName>
    </submittedName>
</protein>
<dbReference type="Gene3D" id="1.10.287.110">
    <property type="entry name" value="DnaJ domain"/>
    <property type="match status" value="1"/>
</dbReference>
<name>A0A4V1IXM7_9FUNG</name>
<dbReference type="CDD" id="cd06257">
    <property type="entry name" value="DnaJ"/>
    <property type="match status" value="1"/>
</dbReference>
<dbReference type="PANTHER" id="PTHR43888">
    <property type="entry name" value="DNAJ-LIKE-2, ISOFORM A-RELATED"/>
    <property type="match status" value="1"/>
</dbReference>
<dbReference type="SUPFAM" id="SSF46565">
    <property type="entry name" value="Chaperone J-domain"/>
    <property type="match status" value="1"/>
</dbReference>
<dbReference type="GO" id="GO:0051082">
    <property type="term" value="F:unfolded protein binding"/>
    <property type="evidence" value="ECO:0007669"/>
    <property type="project" value="InterPro"/>
</dbReference>
<sequence length="253" mass="26750">MVKETALYEALGVSPDASESDLKKAYRKLALKYHPDKNPDAGDKFKEISHAYEVLSDSQKREVYDRFGEAGLSGEGGMGGGGVSPEDLFAQLFGGGGGGFFGGGGPGGSSRHSGPRKGKDVGHGLKVTLEDLYKGKTSKLALQRNIICKKCDGKGGKAGAVKSCSTCNGQGVRLTIRQMGPMIQQVQQTCPDCRGEGEIINQKDRCKDCLGKKVISERKVLEVHVDKGMKGGQRITFTGEADQAPGTLPGDVV</sequence>
<keyword evidence="3 5" id="KW-0863">Zinc-finger</keyword>
<evidence type="ECO:0000313" key="10">
    <source>
        <dbReference type="Proteomes" id="UP000267251"/>
    </source>
</evidence>
<feature type="region of interest" description="Disordered" evidence="6">
    <location>
        <begin position="103"/>
        <end position="122"/>
    </location>
</feature>
<feature type="domain" description="J" evidence="7">
    <location>
        <begin position="6"/>
        <end position="68"/>
    </location>
</feature>
<feature type="non-terminal residue" evidence="9">
    <location>
        <position position="253"/>
    </location>
</feature>
<evidence type="ECO:0000256" key="1">
    <source>
        <dbReference type="ARBA" id="ARBA00022723"/>
    </source>
</evidence>
<dbReference type="PROSITE" id="PS00636">
    <property type="entry name" value="DNAJ_1"/>
    <property type="match status" value="1"/>
</dbReference>
<dbReference type="InterPro" id="IPR001623">
    <property type="entry name" value="DnaJ_domain"/>
</dbReference>
<keyword evidence="1 5" id="KW-0479">Metal-binding</keyword>
<dbReference type="SUPFAM" id="SSF57938">
    <property type="entry name" value="DnaJ/Hsp40 cysteine-rich domain"/>
    <property type="match status" value="1"/>
</dbReference>
<evidence type="ECO:0000256" key="4">
    <source>
        <dbReference type="ARBA" id="ARBA00022833"/>
    </source>
</evidence>
<dbReference type="FunFam" id="1.10.287.110:FF:000048">
    <property type="entry name" value="DnaJ family protein"/>
    <property type="match status" value="1"/>
</dbReference>
<keyword evidence="2" id="KW-0677">Repeat</keyword>
<dbReference type="InterPro" id="IPR008971">
    <property type="entry name" value="HSP40/DnaJ_pept-bd"/>
</dbReference>
<dbReference type="GO" id="GO:0030544">
    <property type="term" value="F:Hsp70 protein binding"/>
    <property type="evidence" value="ECO:0007669"/>
    <property type="project" value="InterPro"/>
</dbReference>
<dbReference type="FunFam" id="2.10.230.10:FF:000001">
    <property type="entry name" value="DnaJ subfamily A member 2"/>
    <property type="match status" value="1"/>
</dbReference>
<dbReference type="EMBL" id="KZ988781">
    <property type="protein sequence ID" value="RKP11599.1"/>
    <property type="molecule type" value="Genomic_DNA"/>
</dbReference>
<dbReference type="InterPro" id="IPR036869">
    <property type="entry name" value="J_dom_sf"/>
</dbReference>
<dbReference type="AlphaFoldDB" id="A0A4V1IXM7"/>
<evidence type="ECO:0000313" key="9">
    <source>
        <dbReference type="EMBL" id="RKP11599.1"/>
    </source>
</evidence>
<gene>
    <name evidence="9" type="ORF">BJ684DRAFT_1338</name>
</gene>
<keyword evidence="4 5" id="KW-0862">Zinc</keyword>
<accession>A0A4V1IXM7</accession>
<dbReference type="SMART" id="SM00271">
    <property type="entry name" value="DnaJ"/>
    <property type="match status" value="1"/>
</dbReference>